<name>A0A6J6STM1_9ZZZZ</name>
<evidence type="ECO:0000256" key="6">
    <source>
        <dbReference type="ARBA" id="ARBA00023239"/>
    </source>
</evidence>
<comment type="subunit">
    <text evidence="4">Homotrimer.</text>
</comment>
<comment type="similarity">
    <text evidence="3">Belongs to the KHG/KDPG aldolase family.</text>
</comment>
<dbReference type="InterPro" id="IPR000887">
    <property type="entry name" value="Aldlse_KDPG_KHG"/>
</dbReference>
<dbReference type="NCBIfam" id="TIGR01182">
    <property type="entry name" value="eda"/>
    <property type="match status" value="1"/>
</dbReference>
<dbReference type="PANTHER" id="PTHR30246">
    <property type="entry name" value="2-KETO-3-DEOXY-6-PHOSPHOGLUCONATE ALDOLASE"/>
    <property type="match status" value="1"/>
</dbReference>
<dbReference type="InterPro" id="IPR013785">
    <property type="entry name" value="Aldolase_TIM"/>
</dbReference>
<comment type="catalytic activity">
    <reaction evidence="1">
        <text>2-dehydro-3-deoxy-6-phospho-D-gluconate = D-glyceraldehyde 3-phosphate + pyruvate</text>
        <dbReference type="Rhea" id="RHEA:17089"/>
        <dbReference type="ChEBI" id="CHEBI:15361"/>
        <dbReference type="ChEBI" id="CHEBI:57569"/>
        <dbReference type="ChEBI" id="CHEBI:59776"/>
        <dbReference type="EC" id="4.1.2.14"/>
    </reaction>
</comment>
<comment type="pathway">
    <text evidence="2">Carbohydrate acid metabolism; 2-dehydro-3-deoxy-D-gluconate degradation; D-glyceraldehyde 3-phosphate and pyruvate from 2-dehydro-3-deoxy-D-gluconate: step 2/2.</text>
</comment>
<organism evidence="8">
    <name type="scientific">freshwater metagenome</name>
    <dbReference type="NCBI Taxonomy" id="449393"/>
    <lineage>
        <taxon>unclassified sequences</taxon>
        <taxon>metagenomes</taxon>
        <taxon>ecological metagenomes</taxon>
    </lineage>
</organism>
<evidence type="ECO:0000256" key="5">
    <source>
        <dbReference type="ARBA" id="ARBA00013063"/>
    </source>
</evidence>
<dbReference type="PROSITE" id="PS00159">
    <property type="entry name" value="ALDOLASE_KDPG_KHG_1"/>
    <property type="match status" value="1"/>
</dbReference>
<dbReference type="Gene3D" id="3.20.20.70">
    <property type="entry name" value="Aldolase class I"/>
    <property type="match status" value="1"/>
</dbReference>
<gene>
    <name evidence="8" type="ORF">UFOPK2786_00622</name>
</gene>
<evidence type="ECO:0000256" key="3">
    <source>
        <dbReference type="ARBA" id="ARBA00006906"/>
    </source>
</evidence>
<evidence type="ECO:0000256" key="2">
    <source>
        <dbReference type="ARBA" id="ARBA00004736"/>
    </source>
</evidence>
<dbReference type="AlphaFoldDB" id="A0A6J6STM1"/>
<dbReference type="InterPro" id="IPR031337">
    <property type="entry name" value="KDPG/KHG_AS_1"/>
</dbReference>
<dbReference type="Pfam" id="PF01081">
    <property type="entry name" value="Aldolase"/>
    <property type="match status" value="1"/>
</dbReference>
<dbReference type="CDD" id="cd00452">
    <property type="entry name" value="KDPG_aldolase"/>
    <property type="match status" value="1"/>
</dbReference>
<dbReference type="SUPFAM" id="SSF51569">
    <property type="entry name" value="Aldolase"/>
    <property type="match status" value="1"/>
</dbReference>
<evidence type="ECO:0000256" key="7">
    <source>
        <dbReference type="ARBA" id="ARBA00023277"/>
    </source>
</evidence>
<evidence type="ECO:0000256" key="1">
    <source>
        <dbReference type="ARBA" id="ARBA00000654"/>
    </source>
</evidence>
<dbReference type="GO" id="GO:0008675">
    <property type="term" value="F:2-dehydro-3-deoxy-phosphogluconate aldolase activity"/>
    <property type="evidence" value="ECO:0007669"/>
    <property type="project" value="UniProtKB-EC"/>
</dbReference>
<evidence type="ECO:0000313" key="8">
    <source>
        <dbReference type="EMBL" id="CAB4738262.1"/>
    </source>
</evidence>
<dbReference type="EC" id="4.1.2.14" evidence="5"/>
<proteinExistence type="inferred from homology"/>
<dbReference type="EMBL" id="CAEZYW010000073">
    <property type="protein sequence ID" value="CAB4738262.1"/>
    <property type="molecule type" value="Genomic_DNA"/>
</dbReference>
<keyword evidence="7" id="KW-0119">Carbohydrate metabolism</keyword>
<sequence>MDSGDAAVADENFIIRLRDAAVVPVVTVTDPAVASDLVGALVQGGLPFVEITLRSAAGLDAIRAAQGRGAEIGAGTVTSAASAAAAIEAGASFVVSPGLDEGAVRYCQEAGIPVIPGVATPTEVMAARALGVMAVKVFPVAQLGGPSYLKVLSSVWPDQLFMPTGGVSVVDAADYLALPAVVAVGGSWITPAALLSSHDWDAIADLARAAAALRRAAA</sequence>
<dbReference type="PANTHER" id="PTHR30246:SF1">
    <property type="entry name" value="2-DEHYDRO-3-DEOXY-6-PHOSPHOGALACTONATE ALDOLASE-RELATED"/>
    <property type="match status" value="1"/>
</dbReference>
<reference evidence="8" key="1">
    <citation type="submission" date="2020-05" db="EMBL/GenBank/DDBJ databases">
        <authorList>
            <person name="Chiriac C."/>
            <person name="Salcher M."/>
            <person name="Ghai R."/>
            <person name="Kavagutti S V."/>
        </authorList>
    </citation>
    <scope>NUCLEOTIDE SEQUENCE</scope>
</reference>
<protein>
    <recommendedName>
        <fullName evidence="5">2-dehydro-3-deoxy-phosphogluconate aldolase</fullName>
        <ecNumber evidence="5">4.1.2.14</ecNumber>
    </recommendedName>
</protein>
<accession>A0A6J6STM1</accession>
<evidence type="ECO:0000256" key="4">
    <source>
        <dbReference type="ARBA" id="ARBA00011233"/>
    </source>
</evidence>
<keyword evidence="6" id="KW-0456">Lyase</keyword>